<sequence>MDSESGLRSSHLDRISYLAQPKKSKTIWATTPWILTWGNQESIRPLSRSALQAIPSPRIKALAQPKKDFCLQIQLRCQTFPLQSSCRKEEEEERWMKISRPSSHAVQYENLVRLSTPKTRGRSAQEVNSPHSLLCEHDCPIWHVSPSLRDTVVSPRILQMSIPKTHHPDFTSNRQNVQTFISYAAQTAKMTSRLEQLSLPKLRKNRHFYDPGQPESPIRTVSRGARIATASARIQALSTPKALSKDYIPPREATWQP</sequence>
<keyword evidence="2" id="KW-1185">Reference proteome</keyword>
<protein>
    <submittedName>
        <fullName evidence="3">Testicular haploid expressed gene protein-like isoform X1</fullName>
    </submittedName>
</protein>
<dbReference type="Proteomes" id="UP000515129">
    <property type="component" value="Chromosome 14"/>
</dbReference>
<gene>
    <name evidence="3" type="primary">spmap2l</name>
</gene>
<dbReference type="CTD" id="100506564"/>
<name>A0A6P6QSI4_CARAU</name>
<proteinExistence type="predicted"/>
<dbReference type="RefSeq" id="XP_026136071.1">
    <property type="nucleotide sequence ID" value="XM_026280286.1"/>
</dbReference>
<dbReference type="InterPro" id="IPR006623">
    <property type="entry name" value="THEG"/>
</dbReference>
<keyword evidence="1" id="KW-0677">Repeat</keyword>
<dbReference type="KEGG" id="caua:113113805"/>
<accession>A0A6P6QSI4</accession>
<dbReference type="SMART" id="SM00705">
    <property type="entry name" value="THEG"/>
    <property type="match status" value="6"/>
</dbReference>
<dbReference type="AlphaFoldDB" id="A0A6P6QSI4"/>
<dbReference type="InterPro" id="IPR042401">
    <property type="entry name" value="SPMAP2-like"/>
</dbReference>
<evidence type="ECO:0000313" key="3">
    <source>
        <dbReference type="RefSeq" id="XP_026136071.1"/>
    </source>
</evidence>
<dbReference type="Pfam" id="PF14912">
    <property type="entry name" value="THEG"/>
    <property type="match status" value="3"/>
</dbReference>
<evidence type="ECO:0000313" key="2">
    <source>
        <dbReference type="Proteomes" id="UP000515129"/>
    </source>
</evidence>
<reference evidence="3" key="1">
    <citation type="submission" date="2025-08" db="UniProtKB">
        <authorList>
            <consortium name="RefSeq"/>
        </authorList>
    </citation>
    <scope>IDENTIFICATION</scope>
    <source>
        <strain evidence="3">Wakin</strain>
        <tissue evidence="3">Muscle</tissue>
    </source>
</reference>
<evidence type="ECO:0000256" key="1">
    <source>
        <dbReference type="ARBA" id="ARBA00022737"/>
    </source>
</evidence>
<dbReference type="OrthoDB" id="25466at2759"/>
<dbReference type="PANTHER" id="PTHR15901">
    <property type="entry name" value="TESTICULAR HAPLOID EXPRESSED GENE PROTEIN"/>
    <property type="match status" value="1"/>
</dbReference>
<organism evidence="2 3">
    <name type="scientific">Carassius auratus</name>
    <name type="common">Goldfish</name>
    <dbReference type="NCBI Taxonomy" id="7957"/>
    <lineage>
        <taxon>Eukaryota</taxon>
        <taxon>Metazoa</taxon>
        <taxon>Chordata</taxon>
        <taxon>Craniata</taxon>
        <taxon>Vertebrata</taxon>
        <taxon>Euteleostomi</taxon>
        <taxon>Actinopterygii</taxon>
        <taxon>Neopterygii</taxon>
        <taxon>Teleostei</taxon>
        <taxon>Ostariophysi</taxon>
        <taxon>Cypriniformes</taxon>
        <taxon>Cyprinidae</taxon>
        <taxon>Cyprininae</taxon>
        <taxon>Carassius</taxon>
    </lineage>
</organism>
<dbReference type="PANTHER" id="PTHR15901:SF15">
    <property type="entry name" value="TESTICULAR HAPLOID EXPRESSED GENE PROTEIN-LIKE"/>
    <property type="match status" value="1"/>
</dbReference>